<reference evidence="1" key="1">
    <citation type="submission" date="2024-07" db="EMBL/GenBank/DDBJ databases">
        <authorList>
            <person name="Yu S.T."/>
        </authorList>
    </citation>
    <scope>NUCLEOTIDE SEQUENCE</scope>
    <source>
        <strain evidence="1">R35</strain>
    </source>
</reference>
<organism evidence="1">
    <name type="scientific">Streptomyces sp. R35</name>
    <dbReference type="NCBI Taxonomy" id="3238630"/>
    <lineage>
        <taxon>Bacteria</taxon>
        <taxon>Bacillati</taxon>
        <taxon>Actinomycetota</taxon>
        <taxon>Actinomycetes</taxon>
        <taxon>Kitasatosporales</taxon>
        <taxon>Streptomycetaceae</taxon>
        <taxon>Streptomyces</taxon>
    </lineage>
</organism>
<name>A0AB39S7M0_9ACTN</name>
<gene>
    <name evidence="1" type="ORF">AB5J50_16820</name>
</gene>
<evidence type="ECO:0000313" key="1">
    <source>
        <dbReference type="EMBL" id="XDQ62346.1"/>
    </source>
</evidence>
<dbReference type="RefSeq" id="WP_369258891.1">
    <property type="nucleotide sequence ID" value="NZ_CP163440.1"/>
</dbReference>
<sequence>MSAWDESSWVDYDAEVLNVFAGGGTAWIEYRYTIWYVGWRRIRTDSSEATTGVLGIATSAKQSGTTVRVRVTDGGGPDGLAEITAIQTK</sequence>
<accession>A0AB39S7M0</accession>
<dbReference type="EMBL" id="CP163440">
    <property type="protein sequence ID" value="XDQ62346.1"/>
    <property type="molecule type" value="Genomic_DNA"/>
</dbReference>
<dbReference type="AlphaFoldDB" id="A0AB39S7M0"/>
<proteinExistence type="predicted"/>
<protein>
    <submittedName>
        <fullName evidence="1">Uncharacterized protein</fullName>
    </submittedName>
</protein>